<dbReference type="InterPro" id="IPR020081">
    <property type="entry name" value="SsrA-bd_prot_CS"/>
</dbReference>
<evidence type="ECO:0000313" key="5">
    <source>
        <dbReference type="EMBL" id="WLD57525.1"/>
    </source>
</evidence>
<evidence type="ECO:0000256" key="1">
    <source>
        <dbReference type="ARBA" id="ARBA00022490"/>
    </source>
</evidence>
<comment type="function">
    <text evidence="3">Required for rescue of stalled ribosomes mediated by trans-translation. Binds to transfer-messenger RNA (tmRNA), required for stable association of tmRNA with ribosomes. tmRNA and SmpB together mimic tRNA shape, replacing the anticodon stem-loop with SmpB. tmRNA is encoded by the ssrA gene; the 2 termini fold to resemble tRNA(Ala) and it encodes a 'tag peptide', a short internal open reading frame. During trans-translation Ala-aminoacylated tmRNA acts like a tRNA, entering the A-site of stalled ribosomes, displacing the stalled mRNA. The ribosome then switches to translate the ORF on the tmRNA; the nascent peptide is terminated with the 'tag peptide' encoded by the tmRNA and targeted for degradation. The ribosome is freed to recommence translation, which seems to be the essential function of trans-translation.</text>
</comment>
<dbReference type="GO" id="GO:0005829">
    <property type="term" value="C:cytosol"/>
    <property type="evidence" value="ECO:0007669"/>
    <property type="project" value="TreeGrafter"/>
</dbReference>
<organism evidence="5">
    <name type="scientific">Salinispirillum sp. LH 10-3-1</name>
    <dbReference type="NCBI Taxonomy" id="2952525"/>
    <lineage>
        <taxon>Bacteria</taxon>
        <taxon>Pseudomonadati</taxon>
        <taxon>Pseudomonadota</taxon>
        <taxon>Gammaproteobacteria</taxon>
        <taxon>Oceanospirillales</taxon>
        <taxon>Saccharospirillaceae</taxon>
        <taxon>Salinispirillum</taxon>
    </lineage>
</organism>
<dbReference type="AlphaFoldDB" id="A0AB38YF91"/>
<keyword evidence="1 3" id="KW-0963">Cytoplasm</keyword>
<sequence length="158" mass="17996">MAKNKTPSTQIAQNKKALHDYHIVESIEAGIVLSGWEVKSLRAGKLQLRDSYVIFKGDEAWLLGALISPLISASTHVIPDTTAKRKLLLKRREIDKLARAADQDGYTVIALSMYWKNQYAKVQLALVKGKQSHDKRATMKDRDWNRQKERIMKHSANK</sequence>
<dbReference type="NCBIfam" id="NF003843">
    <property type="entry name" value="PRK05422.1"/>
    <property type="match status" value="1"/>
</dbReference>
<dbReference type="GO" id="GO:0070929">
    <property type="term" value="P:trans-translation"/>
    <property type="evidence" value="ECO:0007669"/>
    <property type="project" value="UniProtKB-UniRule"/>
</dbReference>
<dbReference type="RefSeq" id="WP_304994810.1">
    <property type="nucleotide sequence ID" value="NZ_CP101717.1"/>
</dbReference>
<dbReference type="SUPFAM" id="SSF74982">
    <property type="entry name" value="Small protein B (SmpB)"/>
    <property type="match status" value="1"/>
</dbReference>
<dbReference type="EMBL" id="CP101717">
    <property type="protein sequence ID" value="WLD57525.1"/>
    <property type="molecule type" value="Genomic_DNA"/>
</dbReference>
<reference evidence="5" key="1">
    <citation type="submission" date="2022-07" db="EMBL/GenBank/DDBJ databases">
        <title>Complete genome sequence of Salinispirillum sp. LH10-3-1 capable of multiple carbohydrate inversion isolated from a soda lake.</title>
        <authorList>
            <person name="Liu J."/>
            <person name="Zhai Y."/>
            <person name="Zhang H."/>
            <person name="Yang H."/>
            <person name="Qu J."/>
            <person name="Li J."/>
        </authorList>
    </citation>
    <scope>NUCLEOTIDE SEQUENCE</scope>
    <source>
        <strain evidence="5">LH 10-3-1</strain>
    </source>
</reference>
<dbReference type="NCBIfam" id="TIGR00086">
    <property type="entry name" value="smpB"/>
    <property type="match status" value="1"/>
</dbReference>
<feature type="compositionally biased region" description="Basic and acidic residues" evidence="4">
    <location>
        <begin position="133"/>
        <end position="152"/>
    </location>
</feature>
<dbReference type="PANTHER" id="PTHR30308">
    <property type="entry name" value="TMRNA-BINDING COMPONENT OF TRANS-TRANSLATION TAGGING COMPLEX"/>
    <property type="match status" value="1"/>
</dbReference>
<evidence type="ECO:0000256" key="3">
    <source>
        <dbReference type="HAMAP-Rule" id="MF_00023"/>
    </source>
</evidence>
<evidence type="ECO:0000256" key="2">
    <source>
        <dbReference type="ARBA" id="ARBA00022884"/>
    </source>
</evidence>
<comment type="similarity">
    <text evidence="3">Belongs to the SmpB family.</text>
</comment>
<proteinExistence type="inferred from homology"/>
<protein>
    <recommendedName>
        <fullName evidence="3">SsrA-binding protein</fullName>
    </recommendedName>
    <alternativeName>
        <fullName evidence="3">Small protein B</fullName>
    </alternativeName>
</protein>
<dbReference type="InterPro" id="IPR000037">
    <property type="entry name" value="SsrA-bd_prot"/>
</dbReference>
<evidence type="ECO:0000256" key="4">
    <source>
        <dbReference type="SAM" id="MobiDB-lite"/>
    </source>
</evidence>
<dbReference type="PANTHER" id="PTHR30308:SF2">
    <property type="entry name" value="SSRA-BINDING PROTEIN"/>
    <property type="match status" value="1"/>
</dbReference>
<keyword evidence="2 3" id="KW-0694">RNA-binding</keyword>
<dbReference type="PROSITE" id="PS01317">
    <property type="entry name" value="SSRP"/>
    <property type="match status" value="1"/>
</dbReference>
<dbReference type="CDD" id="cd09294">
    <property type="entry name" value="SmpB"/>
    <property type="match status" value="1"/>
</dbReference>
<name>A0AB38YF91_9GAMM</name>
<gene>
    <name evidence="3 5" type="primary">smpB</name>
    <name evidence="5" type="ORF">NFC81_12505</name>
</gene>
<dbReference type="HAMAP" id="MF_00023">
    <property type="entry name" value="SmpB"/>
    <property type="match status" value="1"/>
</dbReference>
<feature type="region of interest" description="Disordered" evidence="4">
    <location>
        <begin position="133"/>
        <end position="158"/>
    </location>
</feature>
<dbReference type="Gene3D" id="2.40.280.10">
    <property type="match status" value="1"/>
</dbReference>
<accession>A0AB38YF91</accession>
<dbReference type="GO" id="GO:0003723">
    <property type="term" value="F:RNA binding"/>
    <property type="evidence" value="ECO:0007669"/>
    <property type="project" value="UniProtKB-UniRule"/>
</dbReference>
<comment type="subcellular location">
    <subcellularLocation>
        <location evidence="3">Cytoplasm</location>
    </subcellularLocation>
    <text evidence="3">The tmRNA-SmpB complex associates with stalled 70S ribosomes.</text>
</comment>
<dbReference type="GO" id="GO:0070930">
    <property type="term" value="P:trans-translation-dependent protein tagging"/>
    <property type="evidence" value="ECO:0007669"/>
    <property type="project" value="TreeGrafter"/>
</dbReference>
<dbReference type="Pfam" id="PF01668">
    <property type="entry name" value="SmpB"/>
    <property type="match status" value="1"/>
</dbReference>
<dbReference type="InterPro" id="IPR023620">
    <property type="entry name" value="SmpB"/>
</dbReference>